<feature type="compositionally biased region" description="Low complexity" evidence="1">
    <location>
        <begin position="1"/>
        <end position="13"/>
    </location>
</feature>
<dbReference type="Pfam" id="PF07883">
    <property type="entry name" value="Cupin_2"/>
    <property type="match status" value="1"/>
</dbReference>
<dbReference type="InterPro" id="IPR011051">
    <property type="entry name" value="RmlC_Cupin_sf"/>
</dbReference>
<keyword evidence="4" id="KW-1185">Reference proteome</keyword>
<dbReference type="RefSeq" id="WP_141338648.1">
    <property type="nucleotide sequence ID" value="NZ_JBHMAX010000028.1"/>
</dbReference>
<protein>
    <submittedName>
        <fullName evidence="3">Cupin domain-containing protein</fullName>
    </submittedName>
</protein>
<proteinExistence type="predicted"/>
<feature type="domain" description="Cupin type-2" evidence="2">
    <location>
        <begin position="56"/>
        <end position="121"/>
    </location>
</feature>
<dbReference type="InterPro" id="IPR053146">
    <property type="entry name" value="QDO-like"/>
</dbReference>
<evidence type="ECO:0000313" key="3">
    <source>
        <dbReference type="EMBL" id="MFB9733323.1"/>
    </source>
</evidence>
<accession>A0ABV5V680</accession>
<comment type="caution">
    <text evidence="3">The sequence shown here is derived from an EMBL/GenBank/DDBJ whole genome shotgun (WGS) entry which is preliminary data.</text>
</comment>
<evidence type="ECO:0000259" key="2">
    <source>
        <dbReference type="Pfam" id="PF07883"/>
    </source>
</evidence>
<dbReference type="Proteomes" id="UP001589613">
    <property type="component" value="Unassembled WGS sequence"/>
</dbReference>
<dbReference type="SUPFAM" id="SSF51182">
    <property type="entry name" value="RmlC-like cupins"/>
    <property type="match status" value="1"/>
</dbReference>
<name>A0ABV5V680_9MICO</name>
<evidence type="ECO:0000256" key="1">
    <source>
        <dbReference type="SAM" id="MobiDB-lite"/>
    </source>
</evidence>
<feature type="region of interest" description="Disordered" evidence="1">
    <location>
        <begin position="1"/>
        <end position="23"/>
    </location>
</feature>
<organism evidence="3 4">
    <name type="scientific">Ornithinimicrobium kibberense</name>
    <dbReference type="NCBI Taxonomy" id="282060"/>
    <lineage>
        <taxon>Bacteria</taxon>
        <taxon>Bacillati</taxon>
        <taxon>Actinomycetota</taxon>
        <taxon>Actinomycetes</taxon>
        <taxon>Micrococcales</taxon>
        <taxon>Ornithinimicrobiaceae</taxon>
        <taxon>Ornithinimicrobium</taxon>
    </lineage>
</organism>
<dbReference type="Gene3D" id="2.60.120.10">
    <property type="entry name" value="Jelly Rolls"/>
    <property type="match status" value="1"/>
</dbReference>
<gene>
    <name evidence="3" type="ORF">ACFFN0_14845</name>
</gene>
<dbReference type="EMBL" id="JBHMAX010000028">
    <property type="protein sequence ID" value="MFB9733323.1"/>
    <property type="molecule type" value="Genomic_DNA"/>
</dbReference>
<dbReference type="InterPro" id="IPR014710">
    <property type="entry name" value="RmlC-like_jellyroll"/>
</dbReference>
<dbReference type="PANTHER" id="PTHR36440">
    <property type="entry name" value="PUTATIVE (AFU_ORTHOLOGUE AFUA_8G07350)-RELATED"/>
    <property type="match status" value="1"/>
</dbReference>
<evidence type="ECO:0000313" key="4">
    <source>
        <dbReference type="Proteomes" id="UP001589613"/>
    </source>
</evidence>
<reference evidence="3 4" key="1">
    <citation type="submission" date="2024-09" db="EMBL/GenBank/DDBJ databases">
        <authorList>
            <person name="Sun Q."/>
            <person name="Mori K."/>
        </authorList>
    </citation>
    <scope>NUCLEOTIDE SEQUENCE [LARGE SCALE GENOMIC DNA]</scope>
    <source>
        <strain evidence="3 4">JCM 12763</strain>
    </source>
</reference>
<dbReference type="InterPro" id="IPR013096">
    <property type="entry name" value="Cupin_2"/>
</dbReference>
<sequence length="180" mass="19404">MSTTTRPRTPSTTGDPDRFRHLPEGEGVHRAFLNHLATVKLDPGSSASGMGAVEFLAPRGFGPPLHVHREEDELFYVIEGRVRFELGDQVVHGGTGALLALPCRVAHTFQVESGTARFLTVVAGRRREPSFVEMVHDLGTRMPQARLPEPVQIDPGQVAEACARHGIEVLGPPPGALPPA</sequence>
<dbReference type="PANTHER" id="PTHR36440:SF1">
    <property type="entry name" value="PUTATIVE (AFU_ORTHOLOGUE AFUA_8G07350)-RELATED"/>
    <property type="match status" value="1"/>
</dbReference>